<evidence type="ECO:0000313" key="2">
    <source>
        <dbReference type="EMBL" id="KOR88880.1"/>
    </source>
</evidence>
<evidence type="ECO:0000313" key="3">
    <source>
        <dbReference type="Proteomes" id="UP000036932"/>
    </source>
</evidence>
<dbReference type="Pfam" id="PF00581">
    <property type="entry name" value="Rhodanese"/>
    <property type="match status" value="1"/>
</dbReference>
<accession>A0A0M1P3L4</accession>
<dbReference type="PATRIC" id="fig|1705565.3.peg.3246"/>
<dbReference type="CDD" id="cd00158">
    <property type="entry name" value="RHOD"/>
    <property type="match status" value="1"/>
</dbReference>
<dbReference type="SUPFAM" id="SSF52821">
    <property type="entry name" value="Rhodanese/Cell cycle control phosphatase"/>
    <property type="match status" value="1"/>
</dbReference>
<organism evidence="2 3">
    <name type="scientific">Paenibacillus solani</name>
    <dbReference type="NCBI Taxonomy" id="1705565"/>
    <lineage>
        <taxon>Bacteria</taxon>
        <taxon>Bacillati</taxon>
        <taxon>Bacillota</taxon>
        <taxon>Bacilli</taxon>
        <taxon>Bacillales</taxon>
        <taxon>Paenibacillaceae</taxon>
        <taxon>Paenibacillus</taxon>
    </lineage>
</organism>
<reference evidence="3" key="1">
    <citation type="submission" date="2015-08" db="EMBL/GenBank/DDBJ databases">
        <title>Genome sequencing project for genomic taxonomy and phylogenomics of Bacillus-like bacteria.</title>
        <authorList>
            <person name="Liu B."/>
            <person name="Wang J."/>
            <person name="Zhu Y."/>
            <person name="Liu G."/>
            <person name="Chen Q."/>
            <person name="Chen Z."/>
            <person name="Lan J."/>
            <person name="Che J."/>
            <person name="Ge C."/>
            <person name="Shi H."/>
            <person name="Pan Z."/>
            <person name="Liu X."/>
        </authorList>
    </citation>
    <scope>NUCLEOTIDE SEQUENCE [LARGE SCALE GENOMIC DNA]</scope>
    <source>
        <strain evidence="3">FJAT-22460</strain>
    </source>
</reference>
<dbReference type="PROSITE" id="PS50206">
    <property type="entry name" value="RHODANESE_3"/>
    <property type="match status" value="1"/>
</dbReference>
<dbReference type="InterPro" id="IPR001763">
    <property type="entry name" value="Rhodanese-like_dom"/>
</dbReference>
<dbReference type="SMART" id="SM00450">
    <property type="entry name" value="RHOD"/>
    <property type="match status" value="1"/>
</dbReference>
<dbReference type="PANTHER" id="PTHR43031">
    <property type="entry name" value="FAD-DEPENDENT OXIDOREDUCTASE"/>
    <property type="match status" value="1"/>
</dbReference>
<proteinExistence type="predicted"/>
<dbReference type="AlphaFoldDB" id="A0A0M1P3L4"/>
<gene>
    <name evidence="2" type="ORF">AM231_06695</name>
</gene>
<feature type="domain" description="Rhodanese" evidence="1">
    <location>
        <begin position="41"/>
        <end position="122"/>
    </location>
</feature>
<dbReference type="PANTHER" id="PTHR43031:SF17">
    <property type="entry name" value="SULFURTRANSFERASE YTWF-RELATED"/>
    <property type="match status" value="1"/>
</dbReference>
<dbReference type="RefSeq" id="WP_054401799.1">
    <property type="nucleotide sequence ID" value="NZ_LIUT01000001.1"/>
</dbReference>
<keyword evidence="3" id="KW-1185">Reference proteome</keyword>
<dbReference type="Gene3D" id="3.40.250.10">
    <property type="entry name" value="Rhodanese-like domain"/>
    <property type="match status" value="1"/>
</dbReference>
<dbReference type="OrthoDB" id="9800872at2"/>
<dbReference type="InterPro" id="IPR036873">
    <property type="entry name" value="Rhodanese-like_dom_sf"/>
</dbReference>
<dbReference type="Proteomes" id="UP000036932">
    <property type="component" value="Unassembled WGS sequence"/>
</dbReference>
<sequence>MGTFNIIFIALIILFIVWRILPAKGVRQINAAQLKEELKNANGHKQFIDVRTPGEFKGNHIRGFRNIPLDQLLSSSDSLSKDKEVVLICQSGMRSNKASKSLRKSGFEKVTNVKGGMSAWSSY</sequence>
<comment type="caution">
    <text evidence="2">The sequence shown here is derived from an EMBL/GenBank/DDBJ whole genome shotgun (WGS) entry which is preliminary data.</text>
</comment>
<protein>
    <submittedName>
        <fullName evidence="2">Rhodanese</fullName>
    </submittedName>
</protein>
<dbReference type="EMBL" id="LIUT01000001">
    <property type="protein sequence ID" value="KOR88880.1"/>
    <property type="molecule type" value="Genomic_DNA"/>
</dbReference>
<name>A0A0M1P3L4_9BACL</name>
<evidence type="ECO:0000259" key="1">
    <source>
        <dbReference type="PROSITE" id="PS50206"/>
    </source>
</evidence>
<dbReference type="InterPro" id="IPR050229">
    <property type="entry name" value="GlpE_sulfurtransferase"/>
</dbReference>